<keyword evidence="9" id="KW-1185">Reference proteome</keyword>
<evidence type="ECO:0000256" key="6">
    <source>
        <dbReference type="HAMAP-Rule" id="MF_00073"/>
    </source>
</evidence>
<dbReference type="InterPro" id="IPR006027">
    <property type="entry name" value="NusB_RsmB_TIM44"/>
</dbReference>
<dbReference type="Gene3D" id="1.10.940.10">
    <property type="entry name" value="NusB-like"/>
    <property type="match status" value="1"/>
</dbReference>
<dbReference type="NCBIfam" id="TIGR01951">
    <property type="entry name" value="nusB"/>
    <property type="match status" value="1"/>
</dbReference>
<keyword evidence="3 6" id="KW-0694">RNA-binding</keyword>
<dbReference type="InterPro" id="IPR035926">
    <property type="entry name" value="NusB-like_sf"/>
</dbReference>
<evidence type="ECO:0000256" key="2">
    <source>
        <dbReference type="ARBA" id="ARBA00022814"/>
    </source>
</evidence>
<dbReference type="PANTHER" id="PTHR11078">
    <property type="entry name" value="N UTILIZATION SUBSTANCE PROTEIN B-RELATED"/>
    <property type="match status" value="1"/>
</dbReference>
<evidence type="ECO:0000313" key="8">
    <source>
        <dbReference type="EMBL" id="UWX06205.1"/>
    </source>
</evidence>
<dbReference type="EMBL" id="CP065938">
    <property type="protein sequence ID" value="UWX06205.1"/>
    <property type="molecule type" value="Genomic_DNA"/>
</dbReference>
<keyword evidence="2 6" id="KW-0889">Transcription antitermination</keyword>
<comment type="function">
    <text evidence="6">Involved in transcription antitermination. Required for transcription of ribosomal RNA (rRNA) genes. Binds specifically to the boxA antiterminator sequence of the ribosomal RNA (rrn) operons.</text>
</comment>
<keyword evidence="4 6" id="KW-0805">Transcription regulation</keyword>
<evidence type="ECO:0000256" key="1">
    <source>
        <dbReference type="ARBA" id="ARBA00005952"/>
    </source>
</evidence>
<keyword evidence="5 6" id="KW-0804">Transcription</keyword>
<comment type="similarity">
    <text evidence="1 6">Belongs to the NusB family.</text>
</comment>
<protein>
    <recommendedName>
        <fullName evidence="6">Transcription antitermination protein NusB</fullName>
    </recommendedName>
    <alternativeName>
        <fullName evidence="6">Antitermination factor NusB</fullName>
    </alternativeName>
</protein>
<evidence type="ECO:0000256" key="5">
    <source>
        <dbReference type="ARBA" id="ARBA00023163"/>
    </source>
</evidence>
<evidence type="ECO:0000256" key="3">
    <source>
        <dbReference type="ARBA" id="ARBA00022884"/>
    </source>
</evidence>
<proteinExistence type="inferred from homology"/>
<evidence type="ECO:0000256" key="4">
    <source>
        <dbReference type="ARBA" id="ARBA00023015"/>
    </source>
</evidence>
<dbReference type="InterPro" id="IPR011605">
    <property type="entry name" value="NusB_fam"/>
</dbReference>
<organism evidence="8 9">
    <name type="scientific">Taurinivorans muris</name>
    <dbReference type="NCBI Taxonomy" id="2787751"/>
    <lineage>
        <taxon>Bacteria</taxon>
        <taxon>Pseudomonadati</taxon>
        <taxon>Thermodesulfobacteriota</taxon>
        <taxon>Desulfovibrionia</taxon>
        <taxon>Desulfovibrionales</taxon>
        <taxon>Desulfovibrionaceae</taxon>
        <taxon>Taurinivorans</taxon>
    </lineage>
</organism>
<accession>A0ABY5Y2A9</accession>
<feature type="domain" description="NusB/RsmB/TIM44" evidence="7">
    <location>
        <begin position="12"/>
        <end position="141"/>
    </location>
</feature>
<dbReference type="Proteomes" id="UP001058120">
    <property type="component" value="Chromosome"/>
</dbReference>
<reference evidence="8" key="1">
    <citation type="submission" date="2020-12" db="EMBL/GenBank/DDBJ databases">
        <title>Taurinivorans muris gen. nov., sp. nov., fundamental and realized metabolic niche of a ubiquitous sulfidogenic bacterium in the murine intestine.</title>
        <authorList>
            <person name="Ye H."/>
            <person name="Hanson B.T."/>
            <person name="Loy A."/>
        </authorList>
    </citation>
    <scope>NUCLEOTIDE SEQUENCE</scope>
    <source>
        <strain evidence="8">LT0009</strain>
    </source>
</reference>
<gene>
    <name evidence="6 8" type="primary">nusB</name>
    <name evidence="8" type="ORF">JBF11_02490</name>
</gene>
<evidence type="ECO:0000313" key="9">
    <source>
        <dbReference type="Proteomes" id="UP001058120"/>
    </source>
</evidence>
<sequence length="147" mass="17404">MQTTKSVPRRLSRIKAFQFLYGLEFAEIQDVQRLENNYKNFPTQEGDEENICEGFTWELILGVWQNSKELDFIVQQYSKKWRLDRVGKVELCLLRLALFEMKFRDDIPDKVAINEALELNKIFGEERSQAFINGILDNYSKSKNENK</sequence>
<dbReference type="RefSeq" id="WP_334315807.1">
    <property type="nucleotide sequence ID" value="NZ_CP065938.1"/>
</dbReference>
<dbReference type="SUPFAM" id="SSF48013">
    <property type="entry name" value="NusB-like"/>
    <property type="match status" value="1"/>
</dbReference>
<dbReference type="HAMAP" id="MF_00073">
    <property type="entry name" value="NusB"/>
    <property type="match status" value="1"/>
</dbReference>
<dbReference type="Pfam" id="PF01029">
    <property type="entry name" value="NusB"/>
    <property type="match status" value="1"/>
</dbReference>
<dbReference type="PANTHER" id="PTHR11078:SF3">
    <property type="entry name" value="ANTITERMINATION NUSB DOMAIN-CONTAINING PROTEIN"/>
    <property type="match status" value="1"/>
</dbReference>
<evidence type="ECO:0000259" key="7">
    <source>
        <dbReference type="Pfam" id="PF01029"/>
    </source>
</evidence>
<name>A0ABY5Y2A9_9BACT</name>